<dbReference type="HOGENOM" id="CLU_001265_1_1_1"/>
<gene>
    <name evidence="5" type="ORF">K443DRAFT_674578</name>
</gene>
<feature type="transmembrane region" description="Helical" evidence="4">
    <location>
        <begin position="55"/>
        <end position="74"/>
    </location>
</feature>
<feature type="transmembrane region" description="Helical" evidence="4">
    <location>
        <begin position="346"/>
        <end position="365"/>
    </location>
</feature>
<dbReference type="PANTHER" id="PTHR11360:SF319">
    <property type="entry name" value="MAJOR FACILITATOR SUPERFAMILY (MFS) PROFILE DOMAIN-CONTAINING PROTEIN"/>
    <property type="match status" value="1"/>
</dbReference>
<dbReference type="InterPro" id="IPR036259">
    <property type="entry name" value="MFS_trans_sf"/>
</dbReference>
<feature type="compositionally biased region" description="Basic and acidic residues" evidence="3">
    <location>
        <begin position="15"/>
        <end position="26"/>
    </location>
</feature>
<keyword evidence="4" id="KW-0472">Membrane</keyword>
<keyword evidence="4" id="KW-0812">Transmembrane</keyword>
<name>A0A0C9YDM6_9AGAR</name>
<organism evidence="5 6">
    <name type="scientific">Laccaria amethystina LaAM-08-1</name>
    <dbReference type="NCBI Taxonomy" id="1095629"/>
    <lineage>
        <taxon>Eukaryota</taxon>
        <taxon>Fungi</taxon>
        <taxon>Dikarya</taxon>
        <taxon>Basidiomycota</taxon>
        <taxon>Agaricomycotina</taxon>
        <taxon>Agaricomycetes</taxon>
        <taxon>Agaricomycetidae</taxon>
        <taxon>Agaricales</taxon>
        <taxon>Agaricineae</taxon>
        <taxon>Hydnangiaceae</taxon>
        <taxon>Laccaria</taxon>
    </lineage>
</organism>
<dbReference type="PANTHER" id="PTHR11360">
    <property type="entry name" value="MONOCARBOXYLATE TRANSPORTER"/>
    <property type="match status" value="1"/>
</dbReference>
<comment type="subcellular location">
    <subcellularLocation>
        <location evidence="1">Membrane</location>
        <topology evidence="1">Multi-pass membrane protein</topology>
    </subcellularLocation>
</comment>
<keyword evidence="6" id="KW-1185">Reference proteome</keyword>
<feature type="compositionally biased region" description="Polar residues" evidence="3">
    <location>
        <begin position="1"/>
        <end position="14"/>
    </location>
</feature>
<dbReference type="EMBL" id="KN838554">
    <property type="protein sequence ID" value="KIK06303.1"/>
    <property type="molecule type" value="Genomic_DNA"/>
</dbReference>
<dbReference type="AlphaFoldDB" id="A0A0C9YDM6"/>
<feature type="transmembrane region" description="Helical" evidence="4">
    <location>
        <begin position="125"/>
        <end position="142"/>
    </location>
</feature>
<dbReference type="GO" id="GO:0022857">
    <property type="term" value="F:transmembrane transporter activity"/>
    <property type="evidence" value="ECO:0007669"/>
    <property type="project" value="InterPro"/>
</dbReference>
<evidence type="ECO:0000256" key="4">
    <source>
        <dbReference type="SAM" id="Phobius"/>
    </source>
</evidence>
<feature type="transmembrane region" description="Helical" evidence="4">
    <location>
        <begin position="148"/>
        <end position="172"/>
    </location>
</feature>
<proteinExistence type="inferred from homology"/>
<evidence type="ECO:0000256" key="3">
    <source>
        <dbReference type="SAM" id="MobiDB-lite"/>
    </source>
</evidence>
<feature type="transmembrane region" description="Helical" evidence="4">
    <location>
        <begin position="257"/>
        <end position="281"/>
    </location>
</feature>
<evidence type="ECO:0000313" key="5">
    <source>
        <dbReference type="EMBL" id="KIK06303.1"/>
    </source>
</evidence>
<dbReference type="GO" id="GO:0016020">
    <property type="term" value="C:membrane"/>
    <property type="evidence" value="ECO:0007669"/>
    <property type="project" value="UniProtKB-SubCell"/>
</dbReference>
<reference evidence="6" key="2">
    <citation type="submission" date="2015-01" db="EMBL/GenBank/DDBJ databases">
        <title>Evolutionary Origins and Diversification of the Mycorrhizal Mutualists.</title>
        <authorList>
            <consortium name="DOE Joint Genome Institute"/>
            <consortium name="Mycorrhizal Genomics Consortium"/>
            <person name="Kohler A."/>
            <person name="Kuo A."/>
            <person name="Nagy L.G."/>
            <person name="Floudas D."/>
            <person name="Copeland A."/>
            <person name="Barry K.W."/>
            <person name="Cichocki N."/>
            <person name="Veneault-Fourrey C."/>
            <person name="LaButti K."/>
            <person name="Lindquist E.A."/>
            <person name="Lipzen A."/>
            <person name="Lundell T."/>
            <person name="Morin E."/>
            <person name="Murat C."/>
            <person name="Riley R."/>
            <person name="Ohm R."/>
            <person name="Sun H."/>
            <person name="Tunlid A."/>
            <person name="Henrissat B."/>
            <person name="Grigoriev I.V."/>
            <person name="Hibbett D.S."/>
            <person name="Martin F."/>
        </authorList>
    </citation>
    <scope>NUCLEOTIDE SEQUENCE [LARGE SCALE GENOMIC DNA]</scope>
    <source>
        <strain evidence="6">LaAM-08-1</strain>
    </source>
</reference>
<feature type="region of interest" description="Disordered" evidence="3">
    <location>
        <begin position="1"/>
        <end position="26"/>
    </location>
</feature>
<feature type="transmembrane region" description="Helical" evidence="4">
    <location>
        <begin position="293"/>
        <end position="312"/>
    </location>
</feature>
<evidence type="ECO:0000313" key="6">
    <source>
        <dbReference type="Proteomes" id="UP000054477"/>
    </source>
</evidence>
<dbReference type="Pfam" id="PF07690">
    <property type="entry name" value="MFS_1"/>
    <property type="match status" value="1"/>
</dbReference>
<protein>
    <submittedName>
        <fullName evidence="5">Uncharacterized protein</fullName>
    </submittedName>
</protein>
<accession>A0A0C9YDM6</accession>
<dbReference type="InterPro" id="IPR050327">
    <property type="entry name" value="Proton-linked_MCT"/>
</dbReference>
<dbReference type="OrthoDB" id="6499973at2759"/>
<comment type="similarity">
    <text evidence="2">Belongs to the major facilitator superfamily. Monocarboxylate porter (TC 2.A.1.13) family.</text>
</comment>
<dbReference type="SUPFAM" id="SSF103473">
    <property type="entry name" value="MFS general substrate transporter"/>
    <property type="match status" value="1"/>
</dbReference>
<evidence type="ECO:0000256" key="1">
    <source>
        <dbReference type="ARBA" id="ARBA00004141"/>
    </source>
</evidence>
<dbReference type="InterPro" id="IPR011701">
    <property type="entry name" value="MFS"/>
</dbReference>
<feature type="transmembrane region" description="Helical" evidence="4">
    <location>
        <begin position="319"/>
        <end position="340"/>
    </location>
</feature>
<evidence type="ECO:0000256" key="2">
    <source>
        <dbReference type="ARBA" id="ARBA00006727"/>
    </source>
</evidence>
<reference evidence="5 6" key="1">
    <citation type="submission" date="2014-04" db="EMBL/GenBank/DDBJ databases">
        <authorList>
            <consortium name="DOE Joint Genome Institute"/>
            <person name="Kuo A."/>
            <person name="Kohler A."/>
            <person name="Nagy L.G."/>
            <person name="Floudas D."/>
            <person name="Copeland A."/>
            <person name="Barry K.W."/>
            <person name="Cichocki N."/>
            <person name="Veneault-Fourrey C."/>
            <person name="LaButti K."/>
            <person name="Lindquist E.A."/>
            <person name="Lipzen A."/>
            <person name="Lundell T."/>
            <person name="Morin E."/>
            <person name="Murat C."/>
            <person name="Sun H."/>
            <person name="Tunlid A."/>
            <person name="Henrissat B."/>
            <person name="Grigoriev I.V."/>
            <person name="Hibbett D.S."/>
            <person name="Martin F."/>
            <person name="Nordberg H.P."/>
            <person name="Cantor M.N."/>
            <person name="Hua S.X."/>
        </authorList>
    </citation>
    <scope>NUCLEOTIDE SEQUENCE [LARGE SCALE GENOMIC DNA]</scope>
    <source>
        <strain evidence="5 6">LaAM-08-1</strain>
    </source>
</reference>
<sequence length="374" mass="40744">MSNSLPVTDSLNNSDTEKGSVRDSRVPQKVAVLGPEDTPSFSKAELFPEGGTRGWLTICGAVLVQFTAFGYINSFGVYQDLYVREYLSDYSPSTIGWIGGTQIFLNFSLGIIAGRAFDRGYFRHLMVSSLMLYSLALFMLSLSHKNSYYQVFLTHGVALGLASGLSYVPSLGIASHYFHRRRPLAMGIVSSGSALGAIIHPIMLNRLFNGPVGFYNGVRISAAMNTCLLAIACLLMETRLPPRELKHFPVWEWLKEPGYFAILVAGCWTFLGLFFPVFYLQLDAVLHGVDKNVAFYSLSVLSAASFIGRIIPGGLAPKFGVFNLLVLFTMATGVITLSMLGVHNNASTLIFSVFYGIFSGGGINLRCSLAPSLS</sequence>
<keyword evidence="4" id="KW-1133">Transmembrane helix</keyword>
<feature type="transmembrane region" description="Helical" evidence="4">
    <location>
        <begin position="94"/>
        <end position="113"/>
    </location>
</feature>
<feature type="transmembrane region" description="Helical" evidence="4">
    <location>
        <begin position="184"/>
        <end position="204"/>
    </location>
</feature>
<dbReference type="Proteomes" id="UP000054477">
    <property type="component" value="Unassembled WGS sequence"/>
</dbReference>
<dbReference type="Gene3D" id="1.20.1250.20">
    <property type="entry name" value="MFS general substrate transporter like domains"/>
    <property type="match status" value="1"/>
</dbReference>